<keyword evidence="3 6" id="KW-0812">Transmembrane</keyword>
<dbReference type="AlphaFoldDB" id="A0A8T0KNV3"/>
<evidence type="ECO:0000256" key="1">
    <source>
        <dbReference type="ARBA" id="ARBA00004141"/>
    </source>
</evidence>
<reference evidence="7 8" key="1">
    <citation type="submission" date="2020-05" db="EMBL/GenBank/DDBJ databases">
        <title>Vigna angularis (adzuki bean) Var. LongXiaoDou No. 4 denovo assembly.</title>
        <authorList>
            <person name="Xiang H."/>
        </authorList>
    </citation>
    <scope>NUCLEOTIDE SEQUENCE [LARGE SCALE GENOMIC DNA]</scope>
    <source>
        <tissue evidence="7">Leaf</tissue>
    </source>
</reference>
<comment type="caution">
    <text evidence="7">The sequence shown here is derived from an EMBL/GenBank/DDBJ whole genome shotgun (WGS) entry which is preliminary data.</text>
</comment>
<evidence type="ECO:0000256" key="6">
    <source>
        <dbReference type="SAM" id="Phobius"/>
    </source>
</evidence>
<feature type="transmembrane region" description="Helical" evidence="6">
    <location>
        <begin position="218"/>
        <end position="239"/>
    </location>
</feature>
<evidence type="ECO:0000256" key="4">
    <source>
        <dbReference type="ARBA" id="ARBA00022989"/>
    </source>
</evidence>
<name>A0A8T0KNV3_PHAAN</name>
<keyword evidence="4 6" id="KW-1133">Transmembrane helix</keyword>
<dbReference type="GO" id="GO:0016020">
    <property type="term" value="C:membrane"/>
    <property type="evidence" value="ECO:0007669"/>
    <property type="project" value="UniProtKB-SubCell"/>
</dbReference>
<evidence type="ECO:0000256" key="5">
    <source>
        <dbReference type="ARBA" id="ARBA00023136"/>
    </source>
</evidence>
<keyword evidence="5 6" id="KW-0472">Membrane</keyword>
<dbReference type="EMBL" id="JABFOF010000003">
    <property type="protein sequence ID" value="KAG2401366.1"/>
    <property type="molecule type" value="Genomic_DNA"/>
</dbReference>
<feature type="transmembrane region" description="Helical" evidence="6">
    <location>
        <begin position="389"/>
        <end position="409"/>
    </location>
</feature>
<dbReference type="GO" id="GO:0022857">
    <property type="term" value="F:transmembrane transporter activity"/>
    <property type="evidence" value="ECO:0007669"/>
    <property type="project" value="InterPro"/>
</dbReference>
<proteinExistence type="inferred from homology"/>
<sequence>MNNNKQENERQAMEEEDMDEIIGVAYCVARFPSWPEGIFLGFLHCVVEVGTIAMASRILVPLMDGGNEEKAEMIETLLFVAAINTLLQTLFGTRLPVVIGTSYTFLVPAVSIAVSKRMSVFEDPHQRFMHSMRAIQGALIVASCFQMSVGFLGFWRIFARCLSPLSVVPLVSLTGLGLSLSIFPTILHCPEIALPALFILVLFQYIAQRMKSKGVNRFAIIVSIVISWALAEFLSAIGACKERSVETQMTCFTSRSALITAAPWIRVPRPFKWGRPSFNAGDIFAMVSASLVATVESTGTFIAASRLGKASPIPPSVLGRGVGWLGIATLLNGFFGTGTGSTASVANAGLLGLTRVGSRRVIQISAGFMLFFSILGKFGAFLASVPLPIVAAIYCILFAFVASAGLGFLQFCNLNSYRSMFILGLSLCIGLSVPQYFNEYLLLPKHGRLHTGSTGFNNTVQVLLSSPATVAIIVAYFLDLFLRRGDASARRNSGRHWWEKFRSFNQDTRSEEFYSLPLNLNKIFPSI</sequence>
<organism evidence="7 8">
    <name type="scientific">Phaseolus angularis</name>
    <name type="common">Azuki bean</name>
    <name type="synonym">Vigna angularis</name>
    <dbReference type="NCBI Taxonomy" id="3914"/>
    <lineage>
        <taxon>Eukaryota</taxon>
        <taxon>Viridiplantae</taxon>
        <taxon>Streptophyta</taxon>
        <taxon>Embryophyta</taxon>
        <taxon>Tracheophyta</taxon>
        <taxon>Spermatophyta</taxon>
        <taxon>Magnoliopsida</taxon>
        <taxon>eudicotyledons</taxon>
        <taxon>Gunneridae</taxon>
        <taxon>Pentapetalae</taxon>
        <taxon>rosids</taxon>
        <taxon>fabids</taxon>
        <taxon>Fabales</taxon>
        <taxon>Fabaceae</taxon>
        <taxon>Papilionoideae</taxon>
        <taxon>50 kb inversion clade</taxon>
        <taxon>NPAAA clade</taxon>
        <taxon>indigoferoid/millettioid clade</taxon>
        <taxon>Phaseoleae</taxon>
        <taxon>Vigna</taxon>
    </lineage>
</organism>
<gene>
    <name evidence="7" type="ORF">HKW66_Vig0195980</name>
</gene>
<dbReference type="Pfam" id="PF00860">
    <property type="entry name" value="Xan_ur_permease"/>
    <property type="match status" value="1"/>
</dbReference>
<feature type="transmembrane region" description="Helical" evidence="6">
    <location>
        <begin position="462"/>
        <end position="482"/>
    </location>
</feature>
<dbReference type="InterPro" id="IPR006043">
    <property type="entry name" value="NCS2"/>
</dbReference>
<dbReference type="NCBIfam" id="NF037981">
    <property type="entry name" value="NCS2_1"/>
    <property type="match status" value="1"/>
</dbReference>
<protein>
    <submittedName>
        <fullName evidence="7">Nucleobase-ascorbate transporter</fullName>
    </submittedName>
</protein>
<dbReference type="PANTHER" id="PTHR11119">
    <property type="entry name" value="XANTHINE-URACIL / VITAMIN C PERMEASE FAMILY MEMBER"/>
    <property type="match status" value="1"/>
</dbReference>
<evidence type="ECO:0000256" key="2">
    <source>
        <dbReference type="ARBA" id="ARBA00008821"/>
    </source>
</evidence>
<feature type="transmembrane region" description="Helical" evidence="6">
    <location>
        <begin position="178"/>
        <end position="206"/>
    </location>
</feature>
<feature type="transmembrane region" description="Helical" evidence="6">
    <location>
        <begin position="135"/>
        <end position="158"/>
    </location>
</feature>
<evidence type="ECO:0000256" key="3">
    <source>
        <dbReference type="ARBA" id="ARBA00022692"/>
    </source>
</evidence>
<feature type="transmembrane region" description="Helical" evidence="6">
    <location>
        <begin position="421"/>
        <end position="442"/>
    </location>
</feature>
<dbReference type="Proteomes" id="UP000743370">
    <property type="component" value="Unassembled WGS sequence"/>
</dbReference>
<evidence type="ECO:0000313" key="7">
    <source>
        <dbReference type="EMBL" id="KAG2401366.1"/>
    </source>
</evidence>
<feature type="transmembrane region" description="Helical" evidence="6">
    <location>
        <begin position="361"/>
        <end position="383"/>
    </location>
</feature>
<comment type="subcellular location">
    <subcellularLocation>
        <location evidence="1">Membrane</location>
        <topology evidence="1">Multi-pass membrane protein</topology>
    </subcellularLocation>
</comment>
<comment type="similarity">
    <text evidence="2">Belongs to the nucleobase:cation symporter-2 (NCS2) (TC 2.A.40) family.</text>
</comment>
<feature type="transmembrane region" description="Helical" evidence="6">
    <location>
        <begin position="97"/>
        <end position="114"/>
    </location>
</feature>
<accession>A0A8T0KNV3</accession>
<evidence type="ECO:0000313" key="8">
    <source>
        <dbReference type="Proteomes" id="UP000743370"/>
    </source>
</evidence>